<dbReference type="PANTHER" id="PTHR43433:SF1">
    <property type="entry name" value="BLL5160 PROTEIN"/>
    <property type="match status" value="1"/>
</dbReference>
<dbReference type="ESTHER" id="geomg-q39vm2">
    <property type="family name" value="6_AlphaBeta_hydrolase"/>
</dbReference>
<dbReference type="PANTHER" id="PTHR43433">
    <property type="entry name" value="HYDROLASE, ALPHA/BETA FOLD FAMILY PROTEIN"/>
    <property type="match status" value="1"/>
</dbReference>
<evidence type="ECO:0000259" key="1">
    <source>
        <dbReference type="Pfam" id="PF00561"/>
    </source>
</evidence>
<dbReference type="HOGENOM" id="CLU_020336_9_0_7"/>
<organism evidence="2 3">
    <name type="scientific">Geobacter metallireducens (strain ATCC 53774 / DSM 7210 / GS-15)</name>
    <dbReference type="NCBI Taxonomy" id="269799"/>
    <lineage>
        <taxon>Bacteria</taxon>
        <taxon>Pseudomonadati</taxon>
        <taxon>Thermodesulfobacteriota</taxon>
        <taxon>Desulfuromonadia</taxon>
        <taxon>Geobacterales</taxon>
        <taxon>Geobacteraceae</taxon>
        <taxon>Geobacter</taxon>
    </lineage>
</organism>
<dbReference type="GO" id="GO:0016746">
    <property type="term" value="F:acyltransferase activity"/>
    <property type="evidence" value="ECO:0007669"/>
    <property type="project" value="UniProtKB-KW"/>
</dbReference>
<name>Q39VM2_GEOMG</name>
<evidence type="ECO:0000313" key="3">
    <source>
        <dbReference type="Proteomes" id="UP000007073"/>
    </source>
</evidence>
<keyword evidence="2" id="KW-0808">Transferase</keyword>
<gene>
    <name evidence="2" type="ordered locus">Gmet_1468</name>
</gene>
<dbReference type="InterPro" id="IPR050471">
    <property type="entry name" value="AB_hydrolase"/>
</dbReference>
<keyword evidence="2" id="KW-0012">Acyltransferase</keyword>
<proteinExistence type="predicted"/>
<sequence>MARPSAPPMRVHGDELLYAARKILNIAPGIRGYGRMVSALLPCLTGVGCLYQAVATALDRRRYPPPGRLLKIGGTDVHFHATDRRGAPTVVLETGLGGMSSAWGWIQPEVAKFARVVSYDRAGLGWSAPDDLPRTALTVTRRLRALLHDGEVEGPYVLVGHSMGGMFMRFFADQYPGDVAGMVLIDAAHPDQHRRSPAIRRHMSSGFRMLRGVPLLAGLGYVRMTGFFSSWAVGLPERHAAEAEAFLSSYTHLKTTRDESLAWDAVCAEVRSTGRLGDRPLAVVSAGKDVLPGSHELQSELAALSSRSIHLTVEGADHVTLVTHRQHAMAVVDAIRQVVQMADRER</sequence>
<dbReference type="GO" id="GO:0016787">
    <property type="term" value="F:hydrolase activity"/>
    <property type="evidence" value="ECO:0007669"/>
    <property type="project" value="UniProtKB-KW"/>
</dbReference>
<reference evidence="2 3" key="1">
    <citation type="submission" date="2005-10" db="EMBL/GenBank/DDBJ databases">
        <title>Complete sequence of Geobacter metallireducens GS-15.</title>
        <authorList>
            <consortium name="US DOE Joint Genome Institute"/>
            <person name="Copeland A."/>
            <person name="Lucas S."/>
            <person name="Lapidus A."/>
            <person name="Barry K."/>
            <person name="Detter J.C."/>
            <person name="Glavina T."/>
            <person name="Hammon N."/>
            <person name="Israni S."/>
            <person name="Pitluck S."/>
            <person name="Di Bartolo G."/>
            <person name="Chain P."/>
            <person name="Schmutz J."/>
            <person name="Larimer F."/>
            <person name="Land M."/>
            <person name="Kyrpides N."/>
            <person name="Ivanova N."/>
            <person name="Richardson P."/>
        </authorList>
    </citation>
    <scope>NUCLEOTIDE SEQUENCE [LARGE SCALE GENOMIC DNA]</scope>
    <source>
        <strain evidence="3">ATCC 53774 / DSM 7210 / GS-15</strain>
    </source>
</reference>
<dbReference type="KEGG" id="gme:Gmet_1468"/>
<keyword evidence="3" id="KW-1185">Reference proteome</keyword>
<evidence type="ECO:0000313" key="2">
    <source>
        <dbReference type="EMBL" id="ABB31702.2"/>
    </source>
</evidence>
<dbReference type="SUPFAM" id="SSF53474">
    <property type="entry name" value="alpha/beta-Hydrolases"/>
    <property type="match status" value="1"/>
</dbReference>
<keyword evidence="2" id="KW-0378">Hydrolase</keyword>
<accession>Q39VM2</accession>
<dbReference type="Pfam" id="PF00561">
    <property type="entry name" value="Abhydrolase_1"/>
    <property type="match status" value="1"/>
</dbReference>
<dbReference type="InterPro" id="IPR000073">
    <property type="entry name" value="AB_hydrolase_1"/>
</dbReference>
<dbReference type="STRING" id="269799.Gmet_1468"/>
<dbReference type="InterPro" id="IPR029058">
    <property type="entry name" value="AB_hydrolase_fold"/>
</dbReference>
<dbReference type="AlphaFoldDB" id="Q39VM2"/>
<dbReference type="EMBL" id="CP000148">
    <property type="protein sequence ID" value="ABB31702.2"/>
    <property type="molecule type" value="Genomic_DNA"/>
</dbReference>
<dbReference type="eggNOG" id="COG0596">
    <property type="taxonomic scope" value="Bacteria"/>
</dbReference>
<dbReference type="RefSeq" id="WP_004511601.1">
    <property type="nucleotide sequence ID" value="NC_007517.1"/>
</dbReference>
<feature type="domain" description="AB hydrolase-1" evidence="1">
    <location>
        <begin position="88"/>
        <end position="190"/>
    </location>
</feature>
<dbReference type="Proteomes" id="UP000007073">
    <property type="component" value="Chromosome"/>
</dbReference>
<dbReference type="Gene3D" id="3.40.50.1820">
    <property type="entry name" value="alpha/beta hydrolase"/>
    <property type="match status" value="1"/>
</dbReference>
<protein>
    <submittedName>
        <fullName evidence="2">Hydrolase or acyltransferase, alpha/beta fold family</fullName>
    </submittedName>
</protein>
<reference evidence="2 3" key="2">
    <citation type="journal article" date="2009" name="BMC Microbiol.">
        <title>The genome sequence of Geobacter metallireducens: features of metabolism, physiology and regulation common and dissimilar to Geobacter sulfurreducens.</title>
        <authorList>
            <person name="Aklujkar M."/>
            <person name="Krushkal J."/>
            <person name="DiBartolo G."/>
            <person name="Lapidus A."/>
            <person name="Land M.L."/>
            <person name="Lovley D.R."/>
        </authorList>
    </citation>
    <scope>NUCLEOTIDE SEQUENCE [LARGE SCALE GENOMIC DNA]</scope>
    <source>
        <strain evidence="3">ATCC 53774 / DSM 7210 / GS-15</strain>
    </source>
</reference>